<organism evidence="2 3">
    <name type="scientific">Ostreococcus tauri</name>
    <name type="common">Marine green alga</name>
    <dbReference type="NCBI Taxonomy" id="70448"/>
    <lineage>
        <taxon>Eukaryota</taxon>
        <taxon>Viridiplantae</taxon>
        <taxon>Chlorophyta</taxon>
        <taxon>Mamiellophyceae</taxon>
        <taxon>Mamiellales</taxon>
        <taxon>Bathycoccaceae</taxon>
        <taxon>Ostreococcus</taxon>
    </lineage>
</organism>
<evidence type="ECO:0000256" key="1">
    <source>
        <dbReference type="SAM" id="MobiDB-lite"/>
    </source>
</evidence>
<feature type="region of interest" description="Disordered" evidence="1">
    <location>
        <begin position="15"/>
        <end position="83"/>
    </location>
</feature>
<accession>Q01AD0</accession>
<protein>
    <submittedName>
        <fullName evidence="2">S15/NS1, RNA-binding</fullName>
    </submittedName>
</protein>
<dbReference type="GeneID" id="9834039"/>
<feature type="compositionally biased region" description="Polar residues" evidence="1">
    <location>
        <begin position="30"/>
        <end position="40"/>
    </location>
</feature>
<keyword evidence="3" id="KW-1185">Reference proteome</keyword>
<dbReference type="InParanoid" id="Q01AD0"/>
<reference evidence="2 3" key="2">
    <citation type="journal article" date="2014" name="BMC Genomics">
        <title>An improved genome of the model marine alga Ostreococcus tauri unfolds by assessing Illumina de novo assemblies.</title>
        <authorList>
            <person name="Blanc-Mathieu R."/>
            <person name="Verhelst B."/>
            <person name="Derelle E."/>
            <person name="Rombauts S."/>
            <person name="Bouget F.Y."/>
            <person name="Carre I."/>
            <person name="Chateau A."/>
            <person name="Eyre-Walker A."/>
            <person name="Grimsley N."/>
            <person name="Moreau H."/>
            <person name="Piegu B."/>
            <person name="Rivals E."/>
            <person name="Schackwitz W."/>
            <person name="Van de Peer Y."/>
            <person name="Piganeau G."/>
        </authorList>
    </citation>
    <scope>NUCLEOTIDE SEQUENCE [LARGE SCALE GENOMIC DNA]</scope>
    <source>
        <strain evidence="3">OTTH 0595 / CCAP 157/2 / RCC745</strain>
    </source>
</reference>
<sequence>MALQRALVVVRVAKAKNRDSGRSMHFRPGKQSQSANSTCEETQRGGKGSSKTTRSQRTNKTYKQRVSGRPTVDDVERASRGDRTKAMGVVEREAPYRLTRDEREAWERAKKRGVLETRSTSKDALAPHRFPLVNTHRAYCDATARMFVCVEQDAQGEDEVVVDLSTLRARADGAARARLMTMGVEVGAIVDDLCGDEEPLAAQMRYVAITKAGLERTALVELLDGGEVETTPSPSEDDIDAARDAVAVVADRVRALKDSGKSNADEDVKAGVQELISLKATLEAMEAAASRNIEGSDQTGVNAEEELESVEEEARRSIEELPIHGLPERFVRFKCSDRAMAKSLSKAISQEDLSPLCL</sequence>
<reference evidence="3" key="1">
    <citation type="journal article" date="2006" name="Proc. Natl. Acad. Sci. U.S.A.">
        <title>Genome analysis of the smallest free-living eukaryote Ostreococcus tauri unveils many unique features.</title>
        <authorList>
            <person name="Derelle E."/>
            <person name="Ferraz C."/>
            <person name="Rombauts S."/>
            <person name="Rouze P."/>
            <person name="Worden A.Z."/>
            <person name="Robbens S."/>
            <person name="Partensky F."/>
            <person name="Degroeve S."/>
            <person name="Echeynie S."/>
            <person name="Cooke R."/>
            <person name="Saeys Y."/>
            <person name="Wuyts J."/>
            <person name="Jabbari K."/>
            <person name="Bowler C."/>
            <person name="Panaud O."/>
            <person name="Piegu B."/>
            <person name="Ball S.G."/>
            <person name="Ral J.-P."/>
            <person name="Bouget F.-Y."/>
            <person name="Piganeau G."/>
            <person name="De Baets B."/>
            <person name="Picard A."/>
            <person name="Delseny M."/>
            <person name="Demaille J."/>
            <person name="Van de Peer Y."/>
            <person name="Moreau H."/>
        </authorList>
    </citation>
    <scope>NUCLEOTIDE SEQUENCE [LARGE SCALE GENOMIC DNA]</scope>
    <source>
        <strain evidence="3">OTTH 0595 / CCAP 157/2 / RCC745</strain>
    </source>
</reference>
<comment type="caution">
    <text evidence="2">The sequence shown here is derived from an EMBL/GenBank/DDBJ whole genome shotgun (WGS) entry which is preliminary data.</text>
</comment>
<dbReference type="OrthoDB" id="439808at2759"/>
<dbReference type="EMBL" id="CAID01000004">
    <property type="protein sequence ID" value="CAL51868.1"/>
    <property type="molecule type" value="Genomic_DNA"/>
</dbReference>
<dbReference type="RefSeq" id="XP_003078988.1">
    <property type="nucleotide sequence ID" value="XM_003078940.1"/>
</dbReference>
<gene>
    <name evidence="2" type="ORF">OT_ostta04g04510</name>
</gene>
<evidence type="ECO:0000313" key="2">
    <source>
        <dbReference type="EMBL" id="CAL51868.1"/>
    </source>
</evidence>
<feature type="compositionally biased region" description="Basic and acidic residues" evidence="1">
    <location>
        <begin position="71"/>
        <end position="83"/>
    </location>
</feature>
<dbReference type="Proteomes" id="UP000009170">
    <property type="component" value="Unassembled WGS sequence"/>
</dbReference>
<dbReference type="OMA" id="NTHRAYC"/>
<name>Q01AD0_OSTTA</name>
<feature type="compositionally biased region" description="Polar residues" evidence="1">
    <location>
        <begin position="49"/>
        <end position="61"/>
    </location>
</feature>
<feature type="region of interest" description="Disordered" evidence="1">
    <location>
        <begin position="292"/>
        <end position="314"/>
    </location>
</feature>
<dbReference type="AlphaFoldDB" id="Q01AD0"/>
<proteinExistence type="predicted"/>
<dbReference type="KEGG" id="ota:OT_ostta04g04510"/>
<evidence type="ECO:0000313" key="3">
    <source>
        <dbReference type="Proteomes" id="UP000009170"/>
    </source>
</evidence>